<keyword evidence="3" id="KW-1185">Reference proteome</keyword>
<dbReference type="InterPro" id="IPR039422">
    <property type="entry name" value="MarR/SlyA-like"/>
</dbReference>
<dbReference type="SMART" id="SM00347">
    <property type="entry name" value="HTH_MARR"/>
    <property type="match status" value="1"/>
</dbReference>
<dbReference type="Pfam" id="PF01047">
    <property type="entry name" value="MarR"/>
    <property type="match status" value="1"/>
</dbReference>
<feature type="domain" description="HTH marR-type" evidence="1">
    <location>
        <begin position="1"/>
        <end position="150"/>
    </location>
</feature>
<evidence type="ECO:0000313" key="3">
    <source>
        <dbReference type="Proteomes" id="UP000199274"/>
    </source>
</evidence>
<dbReference type="InterPro" id="IPR036390">
    <property type="entry name" value="WH_DNA-bd_sf"/>
</dbReference>
<protein>
    <submittedName>
        <fullName evidence="2">DNA-binding transcriptional regulator, MarR family</fullName>
    </submittedName>
</protein>
<proteinExistence type="predicted"/>
<dbReference type="PANTHER" id="PTHR33164">
    <property type="entry name" value="TRANSCRIPTIONAL REGULATOR, MARR FAMILY"/>
    <property type="match status" value="1"/>
</dbReference>
<dbReference type="OrthoDB" id="763883at2"/>
<dbReference type="RefSeq" id="WP_091256917.1">
    <property type="nucleotide sequence ID" value="NZ_FNDB01000005.1"/>
</dbReference>
<dbReference type="AlphaFoldDB" id="A0A1G8AJX4"/>
<gene>
    <name evidence="2" type="ORF">SAMN04488062_10534</name>
</gene>
<dbReference type="Proteomes" id="UP000199274">
    <property type="component" value="Unassembled WGS sequence"/>
</dbReference>
<dbReference type="STRING" id="178355.SAMN04488062_10534"/>
<dbReference type="GO" id="GO:0003677">
    <property type="term" value="F:DNA binding"/>
    <property type="evidence" value="ECO:0007669"/>
    <property type="project" value="UniProtKB-KW"/>
</dbReference>
<dbReference type="GO" id="GO:0006950">
    <property type="term" value="P:response to stress"/>
    <property type="evidence" value="ECO:0007669"/>
    <property type="project" value="TreeGrafter"/>
</dbReference>
<evidence type="ECO:0000259" key="1">
    <source>
        <dbReference type="PROSITE" id="PS50995"/>
    </source>
</evidence>
<dbReference type="InterPro" id="IPR036388">
    <property type="entry name" value="WH-like_DNA-bd_sf"/>
</dbReference>
<organism evidence="2 3">
    <name type="scientific">Flavobacterium omnivorum</name>
    <dbReference type="NCBI Taxonomy" id="178355"/>
    <lineage>
        <taxon>Bacteria</taxon>
        <taxon>Pseudomonadati</taxon>
        <taxon>Bacteroidota</taxon>
        <taxon>Flavobacteriia</taxon>
        <taxon>Flavobacteriales</taxon>
        <taxon>Flavobacteriaceae</taxon>
        <taxon>Flavobacterium</taxon>
    </lineage>
</organism>
<dbReference type="EMBL" id="FNDB01000005">
    <property type="protein sequence ID" value="SDH20610.1"/>
    <property type="molecule type" value="Genomic_DNA"/>
</dbReference>
<dbReference type="PANTHER" id="PTHR33164:SF43">
    <property type="entry name" value="HTH-TYPE TRANSCRIPTIONAL REPRESSOR YETL"/>
    <property type="match status" value="1"/>
</dbReference>
<dbReference type="SUPFAM" id="SSF46785">
    <property type="entry name" value="Winged helix' DNA-binding domain"/>
    <property type="match status" value="1"/>
</dbReference>
<name>A0A1G8AJX4_9FLAO</name>
<accession>A0A1G8AJX4</accession>
<dbReference type="PROSITE" id="PS50995">
    <property type="entry name" value="HTH_MARR_2"/>
    <property type="match status" value="1"/>
</dbReference>
<dbReference type="InterPro" id="IPR000835">
    <property type="entry name" value="HTH_MarR-typ"/>
</dbReference>
<sequence length="151" mass="17649">MKIEDILKSTVPLDNSKKIILNVLYTQNIITENFNEILKPHDISGEQYNVLRILRGQKGNPANMWTIQERMLAKTSNTTRLVDKLLLKELVTRKVCPENRRKIEVLITPKGLEVLEELDPKVIAHDQYFSKNLNSEEIDQLNHLLEKYRNK</sequence>
<dbReference type="GO" id="GO:0003700">
    <property type="term" value="F:DNA-binding transcription factor activity"/>
    <property type="evidence" value="ECO:0007669"/>
    <property type="project" value="InterPro"/>
</dbReference>
<evidence type="ECO:0000313" key="2">
    <source>
        <dbReference type="EMBL" id="SDH20610.1"/>
    </source>
</evidence>
<keyword evidence="2" id="KW-0238">DNA-binding</keyword>
<dbReference type="Gene3D" id="1.10.10.10">
    <property type="entry name" value="Winged helix-like DNA-binding domain superfamily/Winged helix DNA-binding domain"/>
    <property type="match status" value="1"/>
</dbReference>
<dbReference type="PRINTS" id="PR00598">
    <property type="entry name" value="HTHMARR"/>
</dbReference>
<reference evidence="3" key="1">
    <citation type="submission" date="2016-10" db="EMBL/GenBank/DDBJ databases">
        <authorList>
            <person name="Varghese N."/>
            <person name="Submissions S."/>
        </authorList>
    </citation>
    <scope>NUCLEOTIDE SEQUENCE [LARGE SCALE GENOMIC DNA]</scope>
    <source>
        <strain evidence="3">CGMCC 1.2747</strain>
    </source>
</reference>